<feature type="signal peptide" evidence="1">
    <location>
        <begin position="1"/>
        <end position="20"/>
    </location>
</feature>
<dbReference type="AlphaFoldDB" id="A0AAD7LEM9"/>
<feature type="chain" id="PRO_5042218725" evidence="1">
    <location>
        <begin position="21"/>
        <end position="87"/>
    </location>
</feature>
<keyword evidence="3" id="KW-1185">Reference proteome</keyword>
<dbReference type="KEGG" id="qsa:O6P43_022763"/>
<evidence type="ECO:0000313" key="3">
    <source>
        <dbReference type="Proteomes" id="UP001163823"/>
    </source>
</evidence>
<proteinExistence type="predicted"/>
<comment type="caution">
    <text evidence="2">The sequence shown here is derived from an EMBL/GenBank/DDBJ whole genome shotgun (WGS) entry which is preliminary data.</text>
</comment>
<reference evidence="2" key="1">
    <citation type="journal article" date="2023" name="Science">
        <title>Elucidation of the pathway for biosynthesis of saponin adjuvants from the soapbark tree.</title>
        <authorList>
            <person name="Reed J."/>
            <person name="Orme A."/>
            <person name="El-Demerdash A."/>
            <person name="Owen C."/>
            <person name="Martin L.B.B."/>
            <person name="Misra R.C."/>
            <person name="Kikuchi S."/>
            <person name="Rejzek M."/>
            <person name="Martin A.C."/>
            <person name="Harkess A."/>
            <person name="Leebens-Mack J."/>
            <person name="Louveau T."/>
            <person name="Stephenson M.J."/>
            <person name="Osbourn A."/>
        </authorList>
    </citation>
    <scope>NUCLEOTIDE SEQUENCE</scope>
    <source>
        <strain evidence="2">S10</strain>
    </source>
</reference>
<accession>A0AAD7LEM9</accession>
<dbReference type="EMBL" id="JARAOO010000009">
    <property type="protein sequence ID" value="KAJ7956297.1"/>
    <property type="molecule type" value="Genomic_DNA"/>
</dbReference>
<protein>
    <submittedName>
        <fullName evidence="2">Uncharacterized protein</fullName>
    </submittedName>
</protein>
<keyword evidence="1" id="KW-0732">Signal</keyword>
<gene>
    <name evidence="2" type="ORF">O6P43_022763</name>
</gene>
<name>A0AAD7LEM9_QUISA</name>
<sequence>MGLKICLWTLLLDSIQLFFSQGPESLFDHHSPPEAPPHIPPGTLSFPEQTHLHPHYNSTFRAPNTDKPHIRYSLSLSSELSSPLLLF</sequence>
<organism evidence="2 3">
    <name type="scientific">Quillaja saponaria</name>
    <name type="common">Soap bark tree</name>
    <dbReference type="NCBI Taxonomy" id="32244"/>
    <lineage>
        <taxon>Eukaryota</taxon>
        <taxon>Viridiplantae</taxon>
        <taxon>Streptophyta</taxon>
        <taxon>Embryophyta</taxon>
        <taxon>Tracheophyta</taxon>
        <taxon>Spermatophyta</taxon>
        <taxon>Magnoliopsida</taxon>
        <taxon>eudicotyledons</taxon>
        <taxon>Gunneridae</taxon>
        <taxon>Pentapetalae</taxon>
        <taxon>rosids</taxon>
        <taxon>fabids</taxon>
        <taxon>Fabales</taxon>
        <taxon>Quillajaceae</taxon>
        <taxon>Quillaja</taxon>
    </lineage>
</organism>
<dbReference type="Proteomes" id="UP001163823">
    <property type="component" value="Chromosome 9"/>
</dbReference>
<evidence type="ECO:0000256" key="1">
    <source>
        <dbReference type="SAM" id="SignalP"/>
    </source>
</evidence>
<evidence type="ECO:0000313" key="2">
    <source>
        <dbReference type="EMBL" id="KAJ7956297.1"/>
    </source>
</evidence>